<reference evidence="3 4" key="1">
    <citation type="journal article" date="2010" name="Nat. Commun.">
        <title>The complete sequence of the smallest known nuclear genome from the microsporidian Encephalitozoon intestinalis.</title>
        <authorList>
            <person name="Corradi N."/>
            <person name="Pombert J.-F."/>
            <person name="Farinelli L."/>
            <person name="Didier E.S."/>
            <person name="Keeling P.J."/>
        </authorList>
    </citation>
    <scope>NUCLEOTIDE SEQUENCE [LARGE SCALE GENOMIC DNA]</scope>
    <source>
        <strain evidence="3 4">ATCC 50506</strain>
    </source>
</reference>
<dbReference type="InterPro" id="IPR003593">
    <property type="entry name" value="AAA+_ATPase"/>
</dbReference>
<dbReference type="OrthoDB" id="2195431at2759"/>
<dbReference type="Gene3D" id="3.40.50.300">
    <property type="entry name" value="P-loop containing nucleotide triphosphate hydrolases"/>
    <property type="match status" value="1"/>
</dbReference>
<reference evidence="3 4" key="2">
    <citation type="journal article" date="2012" name="Proc. Natl. Acad. Sci. U.S.A.">
        <title>Gain and loss of multiple functionally related, horizontally transferred genes in the reduced genomes of two microsporidian parasites.</title>
        <authorList>
            <person name="Pombert J.-F."/>
            <person name="Selman M."/>
            <person name="Burki F."/>
            <person name="Bardell F.T."/>
            <person name="Farinelli L."/>
            <person name="Solter L.F."/>
            <person name="Whitman D.W."/>
            <person name="Weiss L.M."/>
            <person name="Corradi N."/>
            <person name="Keeling P.J."/>
        </authorList>
    </citation>
    <scope>NUCLEOTIDE SEQUENCE [LARGE SCALE GENOMIC DNA]</scope>
    <source>
        <strain evidence="3 4">ATCC 50506</strain>
    </source>
</reference>
<dbReference type="HOGENOM" id="CLU_717679_0_0_1"/>
<dbReference type="Proteomes" id="UP000002313">
    <property type="component" value="Chromosome I"/>
</dbReference>
<evidence type="ECO:0000259" key="2">
    <source>
        <dbReference type="SMART" id="SM00382"/>
    </source>
</evidence>
<feature type="domain" description="AAA+ ATPase" evidence="2">
    <location>
        <begin position="38"/>
        <end position="145"/>
    </location>
</feature>
<gene>
    <name evidence="3" type="ORF">Eint_011110</name>
</gene>
<dbReference type="InterPro" id="IPR027417">
    <property type="entry name" value="P-loop_NTPase"/>
</dbReference>
<dbReference type="PANTHER" id="PTHR23389:SF6">
    <property type="entry name" value="REPLICATION FACTOR C SUBUNIT 1"/>
    <property type="match status" value="1"/>
</dbReference>
<dbReference type="GO" id="GO:0006260">
    <property type="term" value="P:DNA replication"/>
    <property type="evidence" value="ECO:0007669"/>
    <property type="project" value="UniProtKB-KW"/>
</dbReference>
<organism evidence="3 4">
    <name type="scientific">Encephalitozoon intestinalis (strain ATCC 50506)</name>
    <name type="common">Microsporidian parasite</name>
    <name type="synonym">Septata intestinalis</name>
    <dbReference type="NCBI Taxonomy" id="876142"/>
    <lineage>
        <taxon>Eukaryota</taxon>
        <taxon>Fungi</taxon>
        <taxon>Fungi incertae sedis</taxon>
        <taxon>Microsporidia</taxon>
        <taxon>Unikaryonidae</taxon>
        <taxon>Encephalitozoon</taxon>
    </lineage>
</organism>
<dbReference type="GO" id="GO:0003677">
    <property type="term" value="F:DNA binding"/>
    <property type="evidence" value="ECO:0007669"/>
    <property type="project" value="TreeGrafter"/>
</dbReference>
<sequence>MGSQLWAERYRPRKYTELVFKGDVHHDALKWLKDYPEHGKILLLRGPSGTGKTSLAYVLSSALGFDLVEFNADNDPDWMDRMLNSNRIINGRKNIILVDEIDGNPFLNVDKLISSPKLVCPLVMTSNEMCLKDVYTVEIQRPGFEEVRRGIEKICKEQGISIENSILSQMASESGGDLRTIINHLQIHGKRLKSSGYLGIHKTNTISQHKAAELILSRNIGWKAYEDIYSSSVLSLCHSSFPYNTNMMKCIADISEATSIADLLPEEFKYIALSKYGTCNNRKPNIQGIEYYNEPRSDLLKETVLPFFKKYDLNRSDRRSLNHLKEIVKTYGIKDVKLKEENLTEVGGSKASKKFKFKYKSGCSVAFRRDVTMDDIMDWFFKS</sequence>
<evidence type="ECO:0000313" key="4">
    <source>
        <dbReference type="Proteomes" id="UP000002313"/>
    </source>
</evidence>
<dbReference type="GO" id="GO:0005524">
    <property type="term" value="F:ATP binding"/>
    <property type="evidence" value="ECO:0007669"/>
    <property type="project" value="InterPro"/>
</dbReference>
<evidence type="ECO:0000313" key="3">
    <source>
        <dbReference type="EMBL" id="ADM10973.1"/>
    </source>
</evidence>
<dbReference type="EMBL" id="CP001942">
    <property type="protein sequence ID" value="ADM10973.1"/>
    <property type="molecule type" value="Genomic_DNA"/>
</dbReference>
<accession>E0S5I8</accession>
<evidence type="ECO:0000256" key="1">
    <source>
        <dbReference type="ARBA" id="ARBA00022705"/>
    </source>
</evidence>
<proteinExistence type="predicted"/>
<dbReference type="VEuPathDB" id="MicrosporidiaDB:Eint_011110"/>
<dbReference type="GO" id="GO:0005634">
    <property type="term" value="C:nucleus"/>
    <property type="evidence" value="ECO:0007669"/>
    <property type="project" value="TreeGrafter"/>
</dbReference>
<dbReference type="Gene3D" id="1.10.8.60">
    <property type="match status" value="1"/>
</dbReference>
<keyword evidence="4" id="KW-1185">Reference proteome</keyword>
<dbReference type="SUPFAM" id="SSF52540">
    <property type="entry name" value="P-loop containing nucleoside triphosphate hydrolases"/>
    <property type="match status" value="1"/>
</dbReference>
<dbReference type="RefSeq" id="XP_003072333.1">
    <property type="nucleotide sequence ID" value="XM_003072287.1"/>
</dbReference>
<protein>
    <submittedName>
        <fullName evidence="3">Replication factor C large subunit</fullName>
    </submittedName>
</protein>
<dbReference type="InterPro" id="IPR003959">
    <property type="entry name" value="ATPase_AAA_core"/>
</dbReference>
<dbReference type="SMART" id="SM00382">
    <property type="entry name" value="AAA"/>
    <property type="match status" value="1"/>
</dbReference>
<dbReference type="Pfam" id="PF00004">
    <property type="entry name" value="AAA"/>
    <property type="match status" value="1"/>
</dbReference>
<name>E0S5I8_ENCIT</name>
<dbReference type="AlphaFoldDB" id="E0S5I8"/>
<keyword evidence="1" id="KW-0235">DNA replication</keyword>
<dbReference type="GeneID" id="9698579"/>
<dbReference type="GO" id="GO:0016887">
    <property type="term" value="F:ATP hydrolysis activity"/>
    <property type="evidence" value="ECO:0007669"/>
    <property type="project" value="InterPro"/>
</dbReference>
<dbReference type="KEGG" id="ein:Eint_011110"/>
<dbReference type="PANTHER" id="PTHR23389">
    <property type="entry name" value="CHROMOSOME TRANSMISSION FIDELITY FACTOR 18"/>
    <property type="match status" value="1"/>
</dbReference>